<evidence type="ECO:0000256" key="3">
    <source>
        <dbReference type="ARBA" id="ARBA00022759"/>
    </source>
</evidence>
<dbReference type="PANTHER" id="PTHR30636">
    <property type="entry name" value="UPF0701 PROTEIN YICC"/>
    <property type="match status" value="1"/>
</dbReference>
<keyword evidence="3" id="KW-0255">Endonuclease</keyword>
<dbReference type="GO" id="GO:0016787">
    <property type="term" value="F:hydrolase activity"/>
    <property type="evidence" value="ECO:0007669"/>
    <property type="project" value="UniProtKB-KW"/>
</dbReference>
<evidence type="ECO:0000256" key="5">
    <source>
        <dbReference type="ARBA" id="ARBA00035648"/>
    </source>
</evidence>
<evidence type="ECO:0000313" key="10">
    <source>
        <dbReference type="Proteomes" id="UP000184442"/>
    </source>
</evidence>
<keyword evidence="2" id="KW-0540">Nuclease</keyword>
<name>A0A1M6G2R0_9FIRM</name>
<evidence type="ECO:0000256" key="2">
    <source>
        <dbReference type="ARBA" id="ARBA00022722"/>
    </source>
</evidence>
<evidence type="ECO:0000259" key="7">
    <source>
        <dbReference type="Pfam" id="PF03755"/>
    </source>
</evidence>
<dbReference type="RefSeq" id="WP_073026240.1">
    <property type="nucleotide sequence ID" value="NZ_FQZS01000014.1"/>
</dbReference>
<gene>
    <name evidence="9" type="ORF">SAMN02745176_02191</name>
</gene>
<dbReference type="Proteomes" id="UP000184442">
    <property type="component" value="Unassembled WGS sequence"/>
</dbReference>
<keyword evidence="10" id="KW-1185">Reference proteome</keyword>
<feature type="domain" description="Endoribonuclease YicC-like N-terminal" evidence="7">
    <location>
        <begin position="3"/>
        <end position="155"/>
    </location>
</feature>
<dbReference type="InterPro" id="IPR013527">
    <property type="entry name" value="YicC-like_N"/>
</dbReference>
<evidence type="ECO:0000256" key="1">
    <source>
        <dbReference type="ARBA" id="ARBA00001968"/>
    </source>
</evidence>
<evidence type="ECO:0000256" key="6">
    <source>
        <dbReference type="SAM" id="Coils"/>
    </source>
</evidence>
<proteinExistence type="inferred from homology"/>
<protein>
    <submittedName>
        <fullName evidence="9">TIGR00255 family protein</fullName>
    </submittedName>
</protein>
<dbReference type="AlphaFoldDB" id="A0A1M6G2R0"/>
<feature type="coiled-coil region" evidence="6">
    <location>
        <begin position="162"/>
        <end position="204"/>
    </location>
</feature>
<keyword evidence="6" id="KW-0175">Coiled coil</keyword>
<organism evidence="9 10">
    <name type="scientific">Lutispora thermophila DSM 19022</name>
    <dbReference type="NCBI Taxonomy" id="1122184"/>
    <lineage>
        <taxon>Bacteria</taxon>
        <taxon>Bacillati</taxon>
        <taxon>Bacillota</taxon>
        <taxon>Clostridia</taxon>
        <taxon>Lutisporales</taxon>
        <taxon>Lutisporaceae</taxon>
        <taxon>Lutispora</taxon>
    </lineage>
</organism>
<dbReference type="Pfam" id="PF03755">
    <property type="entry name" value="YicC-like_N"/>
    <property type="match status" value="1"/>
</dbReference>
<dbReference type="Pfam" id="PF08340">
    <property type="entry name" value="YicC-like_C"/>
    <property type="match status" value="1"/>
</dbReference>
<evidence type="ECO:0000259" key="8">
    <source>
        <dbReference type="Pfam" id="PF08340"/>
    </source>
</evidence>
<sequence>MAKSMTGFGRGEYSEDNYSFTVDVRSVNHRYSDFSIRLPKSLLALEDKVREFASSQINRGKVDIYIKYDSFGQDVDIKIDTNLTKSYINCLKTIKDEFNINEDISLTLLTRFSDIFKVDKIEKEEEEIWNILRVALEKAFNALNNMKEREGQRLDEDIKLKLKDIREIVDNIEAKADNLAGEYLYKLRERIMELTQNIALDENRLMTEIAIIADKSSIDEEIVRLRSHIVEFEKTLESQSAIGRKLDFIVQEMNREANTIGSKATDIDIINNVVNLKTQIEKIREQIQNIE</sequence>
<dbReference type="OrthoDB" id="9771229at2"/>
<dbReference type="STRING" id="1122184.SAMN02745176_02191"/>
<feature type="domain" description="Endoribonuclease YicC-like C-terminal" evidence="8">
    <location>
        <begin position="172"/>
        <end position="291"/>
    </location>
</feature>
<evidence type="ECO:0000313" key="9">
    <source>
        <dbReference type="EMBL" id="SHJ04236.1"/>
    </source>
</evidence>
<dbReference type="PANTHER" id="PTHR30636:SF3">
    <property type="entry name" value="UPF0701 PROTEIN YICC"/>
    <property type="match status" value="1"/>
</dbReference>
<dbReference type="GO" id="GO:0004521">
    <property type="term" value="F:RNA endonuclease activity"/>
    <property type="evidence" value="ECO:0007669"/>
    <property type="project" value="InterPro"/>
</dbReference>
<comment type="similarity">
    <text evidence="5">Belongs to the YicC/YloC family.</text>
</comment>
<keyword evidence="4" id="KW-0378">Hydrolase</keyword>
<dbReference type="InterPro" id="IPR013551">
    <property type="entry name" value="YicC-like_C"/>
</dbReference>
<reference evidence="9 10" key="1">
    <citation type="submission" date="2016-11" db="EMBL/GenBank/DDBJ databases">
        <authorList>
            <person name="Jaros S."/>
            <person name="Januszkiewicz K."/>
            <person name="Wedrychowicz H."/>
        </authorList>
    </citation>
    <scope>NUCLEOTIDE SEQUENCE [LARGE SCALE GENOMIC DNA]</scope>
    <source>
        <strain evidence="9 10">DSM 19022</strain>
    </source>
</reference>
<comment type="cofactor">
    <cofactor evidence="1">
        <name>a divalent metal cation</name>
        <dbReference type="ChEBI" id="CHEBI:60240"/>
    </cofactor>
</comment>
<evidence type="ECO:0000256" key="4">
    <source>
        <dbReference type="ARBA" id="ARBA00022801"/>
    </source>
</evidence>
<dbReference type="InterPro" id="IPR005229">
    <property type="entry name" value="YicC/YloC-like"/>
</dbReference>
<accession>A0A1M6G2R0</accession>
<dbReference type="NCBIfam" id="TIGR00255">
    <property type="entry name" value="YicC/YloC family endoribonuclease"/>
    <property type="match status" value="1"/>
</dbReference>
<dbReference type="EMBL" id="FQZS01000014">
    <property type="protein sequence ID" value="SHJ04236.1"/>
    <property type="molecule type" value="Genomic_DNA"/>
</dbReference>